<protein>
    <submittedName>
        <fullName evidence="2">Uncharacterized protein</fullName>
    </submittedName>
</protein>
<accession>A0A843VSV0</accession>
<feature type="compositionally biased region" description="Basic and acidic residues" evidence="1">
    <location>
        <begin position="1"/>
        <end position="11"/>
    </location>
</feature>
<dbReference type="EMBL" id="NMUH01002032">
    <property type="protein sequence ID" value="MQL97317.1"/>
    <property type="molecule type" value="Genomic_DNA"/>
</dbReference>
<evidence type="ECO:0000256" key="1">
    <source>
        <dbReference type="SAM" id="MobiDB-lite"/>
    </source>
</evidence>
<gene>
    <name evidence="2" type="ORF">Taro_030009</name>
</gene>
<proteinExistence type="predicted"/>
<reference evidence="2" key="1">
    <citation type="submission" date="2017-07" db="EMBL/GenBank/DDBJ databases">
        <title>Taro Niue Genome Assembly and Annotation.</title>
        <authorList>
            <person name="Atibalentja N."/>
            <person name="Keating K."/>
            <person name="Fields C.J."/>
        </authorList>
    </citation>
    <scope>NUCLEOTIDE SEQUENCE</scope>
    <source>
        <strain evidence="2">Niue_2</strain>
        <tissue evidence="2">Leaf</tissue>
    </source>
</reference>
<evidence type="ECO:0000313" key="3">
    <source>
        <dbReference type="Proteomes" id="UP000652761"/>
    </source>
</evidence>
<dbReference type="AlphaFoldDB" id="A0A843VSV0"/>
<organism evidence="2 3">
    <name type="scientific">Colocasia esculenta</name>
    <name type="common">Wild taro</name>
    <name type="synonym">Arum esculentum</name>
    <dbReference type="NCBI Taxonomy" id="4460"/>
    <lineage>
        <taxon>Eukaryota</taxon>
        <taxon>Viridiplantae</taxon>
        <taxon>Streptophyta</taxon>
        <taxon>Embryophyta</taxon>
        <taxon>Tracheophyta</taxon>
        <taxon>Spermatophyta</taxon>
        <taxon>Magnoliopsida</taxon>
        <taxon>Liliopsida</taxon>
        <taxon>Araceae</taxon>
        <taxon>Aroideae</taxon>
        <taxon>Colocasieae</taxon>
        <taxon>Colocasia</taxon>
    </lineage>
</organism>
<evidence type="ECO:0000313" key="2">
    <source>
        <dbReference type="EMBL" id="MQL97317.1"/>
    </source>
</evidence>
<dbReference type="Proteomes" id="UP000652761">
    <property type="component" value="Unassembled WGS sequence"/>
</dbReference>
<sequence>MRHLGCHDLDQKPTGNPLRSCHDKGIVAATDRGPERDKAGVASSNQKATYRAVATWVATPNVSRP</sequence>
<keyword evidence="3" id="KW-1185">Reference proteome</keyword>
<name>A0A843VSV0_COLES</name>
<feature type="region of interest" description="Disordered" evidence="1">
    <location>
        <begin position="1"/>
        <end position="22"/>
    </location>
</feature>
<comment type="caution">
    <text evidence="2">The sequence shown here is derived from an EMBL/GenBank/DDBJ whole genome shotgun (WGS) entry which is preliminary data.</text>
</comment>